<feature type="region of interest" description="Disordered" evidence="1">
    <location>
        <begin position="1"/>
        <end position="103"/>
    </location>
</feature>
<gene>
    <name evidence="2" type="ORF">GCM10009801_65400</name>
</gene>
<dbReference type="Proteomes" id="UP001500016">
    <property type="component" value="Unassembled WGS sequence"/>
</dbReference>
<organism evidence="2 3">
    <name type="scientific">Streptomyces albiaxialis</name>
    <dbReference type="NCBI Taxonomy" id="329523"/>
    <lineage>
        <taxon>Bacteria</taxon>
        <taxon>Bacillati</taxon>
        <taxon>Actinomycetota</taxon>
        <taxon>Actinomycetes</taxon>
        <taxon>Kitasatosporales</taxon>
        <taxon>Streptomycetaceae</taxon>
        <taxon>Streptomyces</taxon>
    </lineage>
</organism>
<name>A0ABP5IBT4_9ACTN</name>
<comment type="caution">
    <text evidence="2">The sequence shown here is derived from an EMBL/GenBank/DDBJ whole genome shotgun (WGS) entry which is preliminary data.</text>
</comment>
<sequence length="103" mass="10029">MKTAVPRSATGAPAAGGLCRAGAVTPRGAGNCAREHSGAAARRDRQGQPLSSAAPMPGEAGGAASGARGTARASTAAQAQGHPLLSAAKEHMQTFPAEAEEPS</sequence>
<dbReference type="EMBL" id="BAAAPE010000016">
    <property type="protein sequence ID" value="GAA2096096.1"/>
    <property type="molecule type" value="Genomic_DNA"/>
</dbReference>
<evidence type="ECO:0000256" key="1">
    <source>
        <dbReference type="SAM" id="MobiDB-lite"/>
    </source>
</evidence>
<feature type="compositionally biased region" description="Basic and acidic residues" evidence="1">
    <location>
        <begin position="33"/>
        <end position="46"/>
    </location>
</feature>
<feature type="compositionally biased region" description="Low complexity" evidence="1">
    <location>
        <begin position="65"/>
        <end position="81"/>
    </location>
</feature>
<accession>A0ABP5IBT4</accession>
<evidence type="ECO:0000313" key="3">
    <source>
        <dbReference type="Proteomes" id="UP001500016"/>
    </source>
</evidence>
<keyword evidence="3" id="KW-1185">Reference proteome</keyword>
<protein>
    <submittedName>
        <fullName evidence="2">Uncharacterized protein</fullName>
    </submittedName>
</protein>
<evidence type="ECO:0000313" key="2">
    <source>
        <dbReference type="EMBL" id="GAA2096096.1"/>
    </source>
</evidence>
<proteinExistence type="predicted"/>
<reference evidence="3" key="1">
    <citation type="journal article" date="2019" name="Int. J. Syst. Evol. Microbiol.">
        <title>The Global Catalogue of Microorganisms (GCM) 10K type strain sequencing project: providing services to taxonomists for standard genome sequencing and annotation.</title>
        <authorList>
            <consortium name="The Broad Institute Genomics Platform"/>
            <consortium name="The Broad Institute Genome Sequencing Center for Infectious Disease"/>
            <person name="Wu L."/>
            <person name="Ma J."/>
        </authorList>
    </citation>
    <scope>NUCLEOTIDE SEQUENCE [LARGE SCALE GENOMIC DNA]</scope>
    <source>
        <strain evidence="3">JCM 15478</strain>
    </source>
</reference>